<organism evidence="1">
    <name type="scientific">uncultured Paludibacter sp</name>
    <dbReference type="NCBI Taxonomy" id="497635"/>
    <lineage>
        <taxon>Bacteria</taxon>
        <taxon>Pseudomonadati</taxon>
        <taxon>Bacteroidota</taxon>
        <taxon>Bacteroidia</taxon>
        <taxon>Bacteroidales</taxon>
        <taxon>Paludibacteraceae</taxon>
        <taxon>Paludibacter</taxon>
        <taxon>environmental samples</taxon>
    </lineage>
</organism>
<accession>A0A653ABE0</accession>
<sequence length="46" mass="5106">MPTWAWGTLKFLGNSEQWAANVRFLEASIARGDAFLLSTSAYPRSS</sequence>
<protein>
    <submittedName>
        <fullName evidence="1">Uncharacterized protein</fullName>
    </submittedName>
</protein>
<reference evidence="1" key="1">
    <citation type="submission" date="2018-07" db="EMBL/GenBank/DDBJ databases">
        <authorList>
            <consortium name="Genoscope - CEA"/>
            <person name="William W."/>
        </authorList>
    </citation>
    <scope>NUCLEOTIDE SEQUENCE</scope>
    <source>
        <strain evidence="1">IK1</strain>
    </source>
</reference>
<gene>
    <name evidence="1" type="ORF">TRIP_D300211</name>
</gene>
<dbReference type="EMBL" id="UPXZ01000024">
    <property type="protein sequence ID" value="VBB45380.1"/>
    <property type="molecule type" value="Genomic_DNA"/>
</dbReference>
<dbReference type="AlphaFoldDB" id="A0A653ABE0"/>
<evidence type="ECO:0000313" key="1">
    <source>
        <dbReference type="EMBL" id="VBB45380.1"/>
    </source>
</evidence>
<proteinExistence type="predicted"/>
<name>A0A653ABE0_9BACT</name>